<dbReference type="InterPro" id="IPR050770">
    <property type="entry name" value="Intradiol_RC_Dioxygenase"/>
</dbReference>
<organism evidence="6 7">
    <name type="scientific">Bizionia hallyeonensis</name>
    <dbReference type="NCBI Taxonomy" id="1123757"/>
    <lineage>
        <taxon>Bacteria</taxon>
        <taxon>Pseudomonadati</taxon>
        <taxon>Bacteroidota</taxon>
        <taxon>Flavobacteriia</taxon>
        <taxon>Flavobacteriales</taxon>
        <taxon>Flavobacteriaceae</taxon>
        <taxon>Bizionia</taxon>
    </lineage>
</organism>
<feature type="domain" description="Intradiol ring-cleavage dioxygenases" evidence="5">
    <location>
        <begin position="40"/>
        <end position="179"/>
    </location>
</feature>
<evidence type="ECO:0000256" key="3">
    <source>
        <dbReference type="ARBA" id="ARBA00023002"/>
    </source>
</evidence>
<feature type="chain" id="PRO_5046438892" description="Intradiol ring-cleavage dioxygenases domain-containing protein" evidence="4">
    <location>
        <begin position="20"/>
        <end position="213"/>
    </location>
</feature>
<keyword evidence="2" id="KW-0223">Dioxygenase</keyword>
<feature type="signal peptide" evidence="4">
    <location>
        <begin position="1"/>
        <end position="19"/>
    </location>
</feature>
<name>A0ABW0C5E1_9FLAO</name>
<dbReference type="SUPFAM" id="SSF49482">
    <property type="entry name" value="Aromatic compound dioxygenase"/>
    <property type="match status" value="1"/>
</dbReference>
<evidence type="ECO:0000259" key="5">
    <source>
        <dbReference type="Pfam" id="PF00775"/>
    </source>
</evidence>
<dbReference type="PANTHER" id="PTHR33711:SF10">
    <property type="entry name" value="INTRADIOL RING-CLEAVAGE DIOXYGENASES DOMAIN-CONTAINING PROTEIN"/>
    <property type="match status" value="1"/>
</dbReference>
<accession>A0ABW0C5E1</accession>
<dbReference type="InterPro" id="IPR000627">
    <property type="entry name" value="Intradiol_dOase_C"/>
</dbReference>
<dbReference type="RefSeq" id="WP_376859698.1">
    <property type="nucleotide sequence ID" value="NZ_JBHSLA010000002.1"/>
</dbReference>
<keyword evidence="4" id="KW-0732">Signal</keyword>
<dbReference type="PANTHER" id="PTHR33711">
    <property type="entry name" value="DIOXYGENASE, PUTATIVE (AFU_ORTHOLOGUE AFUA_2G02910)-RELATED"/>
    <property type="match status" value="1"/>
</dbReference>
<sequence>MKNLLTSLLFIGAIGVIYAQNSVQKTKYCDHVSKLIKNQNPFYAYDEETLKSEASMVDYQTQSHKLKITGTVYQTDGVTPAPNVIIFIQQADENGEYSVVSNSKFTYVKNRLWVKTDENGQYTINTFIPGSTTKPLIYPHELQPMHIHAMIKEPGKPEYAMHRMLFDTDPLITKSCRKRLKRKNIDSILALKTEGDVQIATKNIVLESQSESL</sequence>
<dbReference type="Gene3D" id="2.60.130.10">
    <property type="entry name" value="Aromatic compound dioxygenase"/>
    <property type="match status" value="1"/>
</dbReference>
<keyword evidence="7" id="KW-1185">Reference proteome</keyword>
<proteinExistence type="inferred from homology"/>
<evidence type="ECO:0000313" key="6">
    <source>
        <dbReference type="EMBL" id="MFC5195111.1"/>
    </source>
</evidence>
<comment type="similarity">
    <text evidence="1">Belongs to the intradiol ring-cleavage dioxygenase family.</text>
</comment>
<protein>
    <recommendedName>
        <fullName evidence="5">Intradiol ring-cleavage dioxygenases domain-containing protein</fullName>
    </recommendedName>
</protein>
<dbReference type="EMBL" id="JBHSLA010000002">
    <property type="protein sequence ID" value="MFC5195111.1"/>
    <property type="molecule type" value="Genomic_DNA"/>
</dbReference>
<comment type="caution">
    <text evidence="6">The sequence shown here is derived from an EMBL/GenBank/DDBJ whole genome shotgun (WGS) entry which is preliminary data.</text>
</comment>
<reference evidence="7" key="1">
    <citation type="journal article" date="2019" name="Int. J. Syst. Evol. Microbiol.">
        <title>The Global Catalogue of Microorganisms (GCM) 10K type strain sequencing project: providing services to taxonomists for standard genome sequencing and annotation.</title>
        <authorList>
            <consortium name="The Broad Institute Genomics Platform"/>
            <consortium name="The Broad Institute Genome Sequencing Center for Infectious Disease"/>
            <person name="Wu L."/>
            <person name="Ma J."/>
        </authorList>
    </citation>
    <scope>NUCLEOTIDE SEQUENCE [LARGE SCALE GENOMIC DNA]</scope>
    <source>
        <strain evidence="7">JCM 17978</strain>
    </source>
</reference>
<evidence type="ECO:0000256" key="1">
    <source>
        <dbReference type="ARBA" id="ARBA00007825"/>
    </source>
</evidence>
<dbReference type="Pfam" id="PF00775">
    <property type="entry name" value="Dioxygenase_C"/>
    <property type="match status" value="1"/>
</dbReference>
<evidence type="ECO:0000256" key="2">
    <source>
        <dbReference type="ARBA" id="ARBA00022964"/>
    </source>
</evidence>
<dbReference type="InterPro" id="IPR015889">
    <property type="entry name" value="Intradiol_dOase_core"/>
</dbReference>
<keyword evidence="3" id="KW-0560">Oxidoreductase</keyword>
<dbReference type="Proteomes" id="UP001596162">
    <property type="component" value="Unassembled WGS sequence"/>
</dbReference>
<gene>
    <name evidence="6" type="ORF">ACFPH8_07185</name>
</gene>
<evidence type="ECO:0000313" key="7">
    <source>
        <dbReference type="Proteomes" id="UP001596162"/>
    </source>
</evidence>
<evidence type="ECO:0000256" key="4">
    <source>
        <dbReference type="SAM" id="SignalP"/>
    </source>
</evidence>